<evidence type="ECO:0000313" key="5">
    <source>
        <dbReference type="EMBL" id="GAA4083632.1"/>
    </source>
</evidence>
<dbReference type="RefSeq" id="WP_344951872.1">
    <property type="nucleotide sequence ID" value="NZ_BAAAZG010000036.1"/>
</dbReference>
<dbReference type="SUPFAM" id="SSF51735">
    <property type="entry name" value="NAD(P)-binding Rossmann-fold domains"/>
    <property type="match status" value="1"/>
</dbReference>
<dbReference type="PANTHER" id="PTHR43580:SF2">
    <property type="entry name" value="CYTOKINE-LIKE NUCLEAR FACTOR N-PAC"/>
    <property type="match status" value="1"/>
</dbReference>
<proteinExistence type="inferred from homology"/>
<accession>A0ABP7W8J1</accession>
<evidence type="ECO:0000256" key="1">
    <source>
        <dbReference type="ARBA" id="ARBA00009080"/>
    </source>
</evidence>
<evidence type="ECO:0000259" key="4">
    <source>
        <dbReference type="Pfam" id="PF21761"/>
    </source>
</evidence>
<reference evidence="6" key="1">
    <citation type="journal article" date="2019" name="Int. J. Syst. Evol. Microbiol.">
        <title>The Global Catalogue of Microorganisms (GCM) 10K type strain sequencing project: providing services to taxonomists for standard genome sequencing and annotation.</title>
        <authorList>
            <consortium name="The Broad Institute Genomics Platform"/>
            <consortium name="The Broad Institute Genome Sequencing Center for Infectious Disease"/>
            <person name="Wu L."/>
            <person name="Ma J."/>
        </authorList>
    </citation>
    <scope>NUCLEOTIDE SEQUENCE [LARGE SCALE GENOMIC DNA]</scope>
    <source>
        <strain evidence="6">JCM 16702</strain>
    </source>
</reference>
<dbReference type="Proteomes" id="UP001500683">
    <property type="component" value="Unassembled WGS sequence"/>
</dbReference>
<keyword evidence="2" id="KW-0560">Oxidoreductase</keyword>
<name>A0ABP7W8J1_9ACTN</name>
<dbReference type="PANTHER" id="PTHR43580">
    <property type="entry name" value="OXIDOREDUCTASE GLYR1-RELATED"/>
    <property type="match status" value="1"/>
</dbReference>
<dbReference type="InterPro" id="IPR036291">
    <property type="entry name" value="NAD(P)-bd_dom_sf"/>
</dbReference>
<dbReference type="Pfam" id="PF21761">
    <property type="entry name" value="RedAm-like_C"/>
    <property type="match status" value="1"/>
</dbReference>
<dbReference type="InterPro" id="IPR051265">
    <property type="entry name" value="HIBADH-related_NP60_sf"/>
</dbReference>
<dbReference type="Gene3D" id="1.10.1040.10">
    <property type="entry name" value="N-(1-d-carboxylethyl)-l-norvaline Dehydrogenase, domain 2"/>
    <property type="match status" value="1"/>
</dbReference>
<dbReference type="InterPro" id="IPR013328">
    <property type="entry name" value="6PGD_dom2"/>
</dbReference>
<sequence length="299" mass="31289">MRNHEESRTPVTVIGLGLMGQALAGAFLREGHPTTVWNRTAAKAGQFVAQGAKLAGSVAEAVAASPLVVVCVTDYDAVRKLLEPLGEVVDGRVLVNLTSGTSQEARQTAEWAERQGAAYLDGAIMAIPQAIGTAEALVLYSGPRSAFDLHEPALRSLGAGMMHLSSDHGLSSLYDAAGLTLMWSVLNGFLHGAALLGAAGVDASTFASFARQNIGTVADWLPGYAQQIDDREYPAPDATIGTHLAAMEHLIHESEALGINADLPRFFKALGDRAVAEGRGGDGYAALVELFRGASEVRA</sequence>
<dbReference type="PIRSF" id="PIRSF000103">
    <property type="entry name" value="HIBADH"/>
    <property type="match status" value="1"/>
</dbReference>
<evidence type="ECO:0000259" key="3">
    <source>
        <dbReference type="Pfam" id="PF03446"/>
    </source>
</evidence>
<organism evidence="5 6">
    <name type="scientific">Actinomadura miaoliensis</name>
    <dbReference type="NCBI Taxonomy" id="430685"/>
    <lineage>
        <taxon>Bacteria</taxon>
        <taxon>Bacillati</taxon>
        <taxon>Actinomycetota</taxon>
        <taxon>Actinomycetes</taxon>
        <taxon>Streptosporangiales</taxon>
        <taxon>Thermomonosporaceae</taxon>
        <taxon>Actinomadura</taxon>
    </lineage>
</organism>
<dbReference type="EMBL" id="BAAAZG010000036">
    <property type="protein sequence ID" value="GAA4083632.1"/>
    <property type="molecule type" value="Genomic_DNA"/>
</dbReference>
<gene>
    <name evidence="5" type="ORF">GCM10022214_49120</name>
</gene>
<feature type="domain" description="6-phosphogluconate dehydrogenase NADP-binding" evidence="3">
    <location>
        <begin position="11"/>
        <end position="162"/>
    </location>
</feature>
<feature type="domain" description="NADPH-dependent reductive aminase-like C-terminal" evidence="4">
    <location>
        <begin position="167"/>
        <end position="292"/>
    </location>
</feature>
<dbReference type="InterPro" id="IPR006115">
    <property type="entry name" value="6PGDH_NADP-bd"/>
</dbReference>
<keyword evidence="6" id="KW-1185">Reference proteome</keyword>
<dbReference type="InterPro" id="IPR048666">
    <property type="entry name" value="RedAm-like_C"/>
</dbReference>
<comment type="similarity">
    <text evidence="1">Belongs to the HIBADH-related family.</text>
</comment>
<evidence type="ECO:0000256" key="2">
    <source>
        <dbReference type="ARBA" id="ARBA00023002"/>
    </source>
</evidence>
<evidence type="ECO:0000313" key="6">
    <source>
        <dbReference type="Proteomes" id="UP001500683"/>
    </source>
</evidence>
<dbReference type="InterPro" id="IPR015815">
    <property type="entry name" value="HIBADH-related"/>
</dbReference>
<dbReference type="Pfam" id="PF03446">
    <property type="entry name" value="NAD_binding_2"/>
    <property type="match status" value="1"/>
</dbReference>
<dbReference type="Gene3D" id="3.40.50.720">
    <property type="entry name" value="NAD(P)-binding Rossmann-like Domain"/>
    <property type="match status" value="1"/>
</dbReference>
<comment type="caution">
    <text evidence="5">The sequence shown here is derived from an EMBL/GenBank/DDBJ whole genome shotgun (WGS) entry which is preliminary data.</text>
</comment>
<protein>
    <submittedName>
        <fullName evidence="5">NAD(P)-binding domain-containing protein</fullName>
    </submittedName>
</protein>